<dbReference type="EMBL" id="JALLPB020000543">
    <property type="protein sequence ID" value="KAL3808136.1"/>
    <property type="molecule type" value="Genomic_DNA"/>
</dbReference>
<feature type="compositionally biased region" description="Gly residues" evidence="1">
    <location>
        <begin position="80"/>
        <end position="93"/>
    </location>
</feature>
<feature type="compositionally biased region" description="Gly residues" evidence="1">
    <location>
        <begin position="710"/>
        <end position="720"/>
    </location>
</feature>
<accession>A0ABD3RCX8</accession>
<dbReference type="Proteomes" id="UP001530377">
    <property type="component" value="Unassembled WGS sequence"/>
</dbReference>
<gene>
    <name evidence="2" type="ORF">ACHAXA_005735</name>
</gene>
<evidence type="ECO:0000313" key="2">
    <source>
        <dbReference type="EMBL" id="KAL3808136.1"/>
    </source>
</evidence>
<keyword evidence="3" id="KW-1185">Reference proteome</keyword>
<feature type="compositionally biased region" description="Basic residues" evidence="1">
    <location>
        <begin position="675"/>
        <end position="689"/>
    </location>
</feature>
<feature type="region of interest" description="Disordered" evidence="1">
    <location>
        <begin position="599"/>
        <end position="631"/>
    </location>
</feature>
<evidence type="ECO:0000313" key="3">
    <source>
        <dbReference type="Proteomes" id="UP001530377"/>
    </source>
</evidence>
<organism evidence="2 3">
    <name type="scientific">Cyclostephanos tholiformis</name>
    <dbReference type="NCBI Taxonomy" id="382380"/>
    <lineage>
        <taxon>Eukaryota</taxon>
        <taxon>Sar</taxon>
        <taxon>Stramenopiles</taxon>
        <taxon>Ochrophyta</taxon>
        <taxon>Bacillariophyta</taxon>
        <taxon>Coscinodiscophyceae</taxon>
        <taxon>Thalassiosirophycidae</taxon>
        <taxon>Stephanodiscales</taxon>
        <taxon>Stephanodiscaceae</taxon>
        <taxon>Cyclostephanos</taxon>
    </lineage>
</organism>
<feature type="compositionally biased region" description="Basic residues" evidence="1">
    <location>
        <begin position="21"/>
        <end position="30"/>
    </location>
</feature>
<dbReference type="AlphaFoldDB" id="A0ABD3RCX8"/>
<feature type="compositionally biased region" description="Basic and acidic residues" evidence="1">
    <location>
        <begin position="645"/>
        <end position="674"/>
    </location>
</feature>
<evidence type="ECO:0000256" key="1">
    <source>
        <dbReference type="SAM" id="MobiDB-lite"/>
    </source>
</evidence>
<reference evidence="2 3" key="1">
    <citation type="submission" date="2024-10" db="EMBL/GenBank/DDBJ databases">
        <title>Updated reference genomes for cyclostephanoid diatoms.</title>
        <authorList>
            <person name="Roberts W.R."/>
            <person name="Alverson A.J."/>
        </authorList>
    </citation>
    <scope>NUCLEOTIDE SEQUENCE [LARGE SCALE GENOMIC DNA]</scope>
    <source>
        <strain evidence="2 3">AJA228-03</strain>
    </source>
</reference>
<proteinExistence type="predicted"/>
<name>A0ABD3RCX8_9STRA</name>
<feature type="region of interest" description="Disordered" evidence="1">
    <location>
        <begin position="645"/>
        <end position="750"/>
    </location>
</feature>
<comment type="caution">
    <text evidence="2">The sequence shown here is derived from an EMBL/GenBank/DDBJ whole genome shotgun (WGS) entry which is preliminary data.</text>
</comment>
<protein>
    <submittedName>
        <fullName evidence="2">Uncharacterized protein</fullName>
    </submittedName>
</protein>
<sequence length="750" mass="79216">MADVAKSSAPSTTQGVGGNGIKKKRNRKRGGGGGVNRTQSGNNGDGVKNARGGGGGSTTATSSAAGRGGGNKGGGRRRGGGGGGRGPDSGGGNLSSRYKPSAISPLQLPHVKVTLRNIGDATKHSTIEGILNSVRKFLEGAFPSSCTAAGDGTVESDAYTMAWKLEREKFDAAKSMFAEAAVANNTSSDVGTGVAPSSLSTSTSRAFSHRWVYEEKPTELPSDRTSLLPSSSDIVTNFMSNNTEKKLPDSSNITSIVDSVMSQMMQQCGKQYLHYVGGRVILDEESAVEVSLAEMVIRERKVLADDTNATVNERKSDNATGITGTIDKPAAGAVDDTTAKLDETSSVAAATRGLEKLSVHNKPNVAELQQQSLCNYSPAVRVRILSVSPVKKSKRRGEIGGKVELALYPPDPCLLFKEACREVGKMVVEKYLERTISVNESTGEEKEKAIMVADGSNCSKPSSAAKKVEPQIPYYPLLSPSERSRAVARSRVLVDRTIEAMKLHAAQVKKNTSNFCWEVLESPSQKTWKGRPCSMVRSLMDGETLGNLVAEYYGAKSAGGTVKTGRGRGGEDSRADRYDSTIENSDDYKAFIESLQNGHAPPIERGAEPKQVMENKSVSVSKEPPPVDEEGRPLSAIVIHLRAKQAEVDKAKADADAARAKARAARDAAAEKTRKDKLKSKKDSVRKRKKEEVSRTKKPSSTAPSIRGSSVGGGNGGSGRGSKSIGGSSMPPPGAMLLKKVSSNGGPRPG</sequence>
<feature type="region of interest" description="Disordered" evidence="1">
    <location>
        <begin position="1"/>
        <end position="105"/>
    </location>
</feature>
<feature type="compositionally biased region" description="Polar residues" evidence="1">
    <location>
        <begin position="741"/>
        <end position="750"/>
    </location>
</feature>